<reference evidence="10" key="1">
    <citation type="submission" date="2024-05" db="EMBL/GenBank/DDBJ databases">
        <title>30 novel species of actinomycetes from the DSMZ collection.</title>
        <authorList>
            <person name="Nouioui I."/>
        </authorList>
    </citation>
    <scope>NUCLEOTIDE SEQUENCE</scope>
    <source>
        <strain evidence="10">DSM 3412</strain>
    </source>
</reference>
<keyword evidence="4 9" id="KW-0378">Hydrolase</keyword>
<keyword evidence="5" id="KW-0136">Cellulose degradation</keyword>
<proteinExistence type="inferred from homology"/>
<dbReference type="InterPro" id="IPR001360">
    <property type="entry name" value="Glyco_hydro_1"/>
</dbReference>
<dbReference type="NCBIfam" id="TIGR03356">
    <property type="entry name" value="BGL"/>
    <property type="match status" value="1"/>
</dbReference>
<dbReference type="InterPro" id="IPR033132">
    <property type="entry name" value="GH_1_N_CS"/>
</dbReference>
<evidence type="ECO:0000313" key="10">
    <source>
        <dbReference type="EMBL" id="MDT0568464.1"/>
    </source>
</evidence>
<comment type="catalytic activity">
    <reaction evidence="1 9">
        <text>Hydrolysis of terminal, non-reducing beta-D-glucosyl residues with release of beta-D-glucose.</text>
        <dbReference type="EC" id="3.2.1.21"/>
    </reaction>
</comment>
<evidence type="ECO:0000256" key="5">
    <source>
        <dbReference type="ARBA" id="ARBA00023001"/>
    </source>
</evidence>
<accession>A0ABU2YVV7</accession>
<organism evidence="10 11">
    <name type="scientific">Streptomyces gottesmaniae</name>
    <dbReference type="NCBI Taxonomy" id="3075518"/>
    <lineage>
        <taxon>Bacteria</taxon>
        <taxon>Bacillati</taxon>
        <taxon>Actinomycetota</taxon>
        <taxon>Actinomycetes</taxon>
        <taxon>Kitasatosporales</taxon>
        <taxon>Streptomycetaceae</taxon>
        <taxon>Streptomyces</taxon>
    </lineage>
</organism>
<dbReference type="Proteomes" id="UP001180737">
    <property type="component" value="Unassembled WGS sequence"/>
</dbReference>
<keyword evidence="7 9" id="KW-0326">Glycosidase</keyword>
<gene>
    <name evidence="10" type="ORF">RM704_13455</name>
</gene>
<comment type="similarity">
    <text evidence="2 9">Belongs to the glycosyl hydrolase 1 family.</text>
</comment>
<dbReference type="SUPFAM" id="SSF51445">
    <property type="entry name" value="(Trans)glycosidases"/>
    <property type="match status" value="1"/>
</dbReference>
<evidence type="ECO:0000256" key="1">
    <source>
        <dbReference type="ARBA" id="ARBA00000448"/>
    </source>
</evidence>
<evidence type="ECO:0000256" key="4">
    <source>
        <dbReference type="ARBA" id="ARBA00022801"/>
    </source>
</evidence>
<comment type="caution">
    <text evidence="10">The sequence shown here is derived from an EMBL/GenBank/DDBJ whole genome shotgun (WGS) entry which is preliminary data.</text>
</comment>
<name>A0ABU2YVV7_9ACTN</name>
<dbReference type="InterPro" id="IPR017736">
    <property type="entry name" value="Glyco_hydro_1_beta-glucosidase"/>
</dbReference>
<keyword evidence="11" id="KW-1185">Reference proteome</keyword>
<evidence type="ECO:0000256" key="8">
    <source>
        <dbReference type="ARBA" id="ARBA00023326"/>
    </source>
</evidence>
<dbReference type="PRINTS" id="PR00131">
    <property type="entry name" value="GLHYDRLASE1"/>
</dbReference>
<evidence type="ECO:0000256" key="2">
    <source>
        <dbReference type="ARBA" id="ARBA00010838"/>
    </source>
</evidence>
<dbReference type="PANTHER" id="PTHR10353">
    <property type="entry name" value="GLYCOSYL HYDROLASE"/>
    <property type="match status" value="1"/>
</dbReference>
<keyword evidence="6" id="KW-0119">Carbohydrate metabolism</keyword>
<dbReference type="Pfam" id="PF00232">
    <property type="entry name" value="Glyco_hydro_1"/>
    <property type="match status" value="1"/>
</dbReference>
<dbReference type="GO" id="GO:0008422">
    <property type="term" value="F:beta-glucosidase activity"/>
    <property type="evidence" value="ECO:0007669"/>
    <property type="project" value="UniProtKB-EC"/>
</dbReference>
<dbReference type="RefSeq" id="WP_033531062.1">
    <property type="nucleotide sequence ID" value="NZ_JAVRFJ010000010.1"/>
</dbReference>
<evidence type="ECO:0000313" key="11">
    <source>
        <dbReference type="Proteomes" id="UP001180737"/>
    </source>
</evidence>
<evidence type="ECO:0000256" key="6">
    <source>
        <dbReference type="ARBA" id="ARBA00023277"/>
    </source>
</evidence>
<dbReference type="EC" id="3.2.1.21" evidence="3 9"/>
<keyword evidence="8" id="KW-0624">Polysaccharide degradation</keyword>
<protein>
    <recommendedName>
        <fullName evidence="3 9">Beta-glucosidase</fullName>
        <ecNumber evidence="3 9">3.2.1.21</ecNumber>
    </recommendedName>
</protein>
<evidence type="ECO:0000256" key="9">
    <source>
        <dbReference type="RuleBase" id="RU361175"/>
    </source>
</evidence>
<sequence length="458" mass="50795">MSELPSLPPDFVFGAATASYQIEGAVHEDGRGPSIWDTFSREPGRVLHGATGDMACDHYHRYPEDVALLRELGVGSYRFSIAWPRIQPTGSGPVNHKGLDFYSRLVDELLAAGIEPAATLYHWDLPQALEDRGGWRVRETAERFGEYAALVADALADRIPRWITLNEPGCSAFLGYADAHHAPGAAEGTPALAAAHHLLIGHGLAMRALRTAGVREAGITLNLSHVTAASDSAADLAALVRAETMQKLMWTEPLLRGRYPAAEEETWGELITRQTFRQEGDLELISAPMDFLGINYYTPTVVRDAPHRRPDPALRTATDCRIETVDIPEVRRTAMGWAVVPDSLRELLVSLRHEYADALPPIFITENGSAEDDVLSADGQIHDPDRITYLRDHLAAVANAVAEGVDVRGYYVWSLLDNYEWAFGYDRRFGIVHVDYDTLRRTPKDSYRWYQQLIAANA</sequence>
<dbReference type="PROSITE" id="PS00653">
    <property type="entry name" value="GLYCOSYL_HYDROL_F1_2"/>
    <property type="match status" value="1"/>
</dbReference>
<dbReference type="InterPro" id="IPR017853">
    <property type="entry name" value="GH"/>
</dbReference>
<dbReference type="EMBL" id="JAVRFJ010000010">
    <property type="protein sequence ID" value="MDT0568464.1"/>
    <property type="molecule type" value="Genomic_DNA"/>
</dbReference>
<dbReference type="PANTHER" id="PTHR10353:SF36">
    <property type="entry name" value="LP05116P"/>
    <property type="match status" value="1"/>
</dbReference>
<evidence type="ECO:0000256" key="7">
    <source>
        <dbReference type="ARBA" id="ARBA00023295"/>
    </source>
</evidence>
<evidence type="ECO:0000256" key="3">
    <source>
        <dbReference type="ARBA" id="ARBA00012744"/>
    </source>
</evidence>
<dbReference type="Gene3D" id="3.20.20.80">
    <property type="entry name" value="Glycosidases"/>
    <property type="match status" value="1"/>
</dbReference>